<keyword evidence="2" id="KW-1185">Reference proteome</keyword>
<gene>
    <name evidence="3" type="primary">LOC107219856</name>
</gene>
<feature type="region of interest" description="Disordered" evidence="1">
    <location>
        <begin position="1127"/>
        <end position="1168"/>
    </location>
</feature>
<feature type="compositionally biased region" description="Basic and acidic residues" evidence="1">
    <location>
        <begin position="622"/>
        <end position="633"/>
    </location>
</feature>
<evidence type="ECO:0000256" key="1">
    <source>
        <dbReference type="SAM" id="MobiDB-lite"/>
    </source>
</evidence>
<feature type="compositionally biased region" description="Acidic residues" evidence="1">
    <location>
        <begin position="596"/>
        <end position="621"/>
    </location>
</feature>
<dbReference type="Proteomes" id="UP000829291">
    <property type="component" value="Chromosome 4"/>
</dbReference>
<dbReference type="GeneID" id="107219856"/>
<feature type="compositionally biased region" description="Basic and acidic residues" evidence="1">
    <location>
        <begin position="1127"/>
        <end position="1150"/>
    </location>
</feature>
<evidence type="ECO:0000313" key="2">
    <source>
        <dbReference type="Proteomes" id="UP000829291"/>
    </source>
</evidence>
<name>A0ABM3G0X5_NEOLC</name>
<feature type="compositionally biased region" description="Acidic residues" evidence="1">
    <location>
        <begin position="825"/>
        <end position="851"/>
    </location>
</feature>
<accession>A0ABM3G0X5</accession>
<evidence type="ECO:0000313" key="3">
    <source>
        <dbReference type="RefSeq" id="XP_046593921.1"/>
    </source>
</evidence>
<feature type="region of interest" description="Disordered" evidence="1">
    <location>
        <begin position="1375"/>
        <end position="1401"/>
    </location>
</feature>
<organism evidence="2 3">
    <name type="scientific">Neodiprion lecontei</name>
    <name type="common">Redheaded pine sawfly</name>
    <dbReference type="NCBI Taxonomy" id="441921"/>
    <lineage>
        <taxon>Eukaryota</taxon>
        <taxon>Metazoa</taxon>
        <taxon>Ecdysozoa</taxon>
        <taxon>Arthropoda</taxon>
        <taxon>Hexapoda</taxon>
        <taxon>Insecta</taxon>
        <taxon>Pterygota</taxon>
        <taxon>Neoptera</taxon>
        <taxon>Endopterygota</taxon>
        <taxon>Hymenoptera</taxon>
        <taxon>Tenthredinoidea</taxon>
        <taxon>Diprionidae</taxon>
        <taxon>Diprioninae</taxon>
        <taxon>Neodiprion</taxon>
    </lineage>
</organism>
<dbReference type="PANTHER" id="PTHR40552:SF6">
    <property type="entry name" value="FI09606P-RELATED"/>
    <property type="match status" value="1"/>
</dbReference>
<feature type="region of interest" description="Disordered" evidence="1">
    <location>
        <begin position="583"/>
        <end position="633"/>
    </location>
</feature>
<feature type="region of interest" description="Disordered" evidence="1">
    <location>
        <begin position="815"/>
        <end position="859"/>
    </location>
</feature>
<feature type="compositionally biased region" description="Basic and acidic residues" evidence="1">
    <location>
        <begin position="586"/>
        <end position="595"/>
    </location>
</feature>
<dbReference type="PANTHER" id="PTHR40552">
    <property type="entry name" value="AT05186P-RELATED"/>
    <property type="match status" value="1"/>
</dbReference>
<feature type="region of interest" description="Disordered" evidence="1">
    <location>
        <begin position="1066"/>
        <end position="1087"/>
    </location>
</feature>
<dbReference type="RefSeq" id="XP_046593921.1">
    <property type="nucleotide sequence ID" value="XM_046737965.1"/>
</dbReference>
<sequence>MTVRDLKRDISVQRTHYVCFNIDDAAYAGAFRSEDPKEMHLVKALNLFFKRYDAGLLMSSKLNISIWRDAKFYNIFDGQARGDDCLPITVGSGGSAKLILVRDLTGVVFVILERSCVSNEPFVLFPITVINAYKIPSHPDDPEEPFKSIGAPKRRPSDYKIQEKFRALVQGTYHLMHPKVPAELRGRGHLMIAVAAIVYSRLISANKWSSVIVDLIFNQAHIYMIDLVRALEKKLDDTFELKIDDLMGDVILGVYSAKINVTANVVPGQKKKGKSTIDAGIREFFQQYQSGILEIKQIFFPIWKEENKFYFLDPFGCDDEGFRVDPDDPTDANRYKMSKPCATMNSSVNELVETILQNTGNKDKDPFILHALRVLYIKTGSTPGGPPDNVIYREKRTNRRPLAQESHQVKSIDQHDAECRTKIDMVPKPRSDAEKTKEQQTQFPELMSNVDDYMMKADEPGSFIVKRPSVELLGEFRYGASSAEQITAPDQVASKSNDPEIQYIFGYHVVNPHRLSLRGEKNCLAEQFEERARGQQGLIIALTAMAYGKVKPPDSWRNIDVNQIIDVGDKAYTSTITWIQRGSPAEMEKKDKGDPVDDDDEEEGNEEQDDEEEEEDEESENEEKKKGIKEFKGKLQPAPSHLDVTMLPEKIMLGENEVQFKKKLNFANGDANPLANLGEALEQYFERYDELIVENKKLMFGVWKGNGKYYIFNPYGSDEEGRRMRGFPATFIVADTINELTNVFYEILEYNDPKFKLHFIGIESIQPGDKYIVPEPIEVPGGELPVKYQTIFLPVTDEDLFVPEPEPEPEVQVIAQTKKKKGANDDDDDEEEGEDDEEEDVDDDEDEEEEQGSEKQEEALMLEAEKPIIDPLLEVEEQEQPDAPDELDLTLLSGTVIIDTKGEQHGEEINEALIYEKLKYRHPPPFVSPPKKVLCVLLEAKKASKSSHSLLSRFSIDSMLSIKKDSGLPTGVPTQQPTITAVDVTDGDKVSKVIKLPPKKYLVSRLPEIGFTPIRAINETYVEDEDLNKGKENECRQSKIKKTPQNVEREEVAEVPTTVRIKPILIPLGPPIKTPTPGKKPKPCMDRRKRRCKINSIDKEDPVLEKLMCKTEDLLLDLMFPDPDTDVKKRQATIHEKERSDEKTKDNESRVRRKDRNNKEASSAEPERCGFRMTEDEVGVINGNICLEDRETIEECHFKQCYFAAIICVLAKIRLNLDTLRGSVLDKFILAGDEVYQRTGKLRYKALRWFYNIEILGSKCNIALRQIVYANPEECSEDELLKVIANYLEKDRSGILVFPSASYAFWYSQEKYYLFDPYSCDDDGHASSDGSACLMEFQDLDTMITRIKENTGEAADKVFRIHAIAIAHMEEIKRKRKKRRTKISRVETEPQQPQPSPEPEPVLSLIELSDWVTKVKKNKVIFDMTIPGFAAVPSFNASTLEVTVLENDITNPIRTEFRTNKIVKGKAKAVDQSNGIDLVRKKPYDRKFKENSFVSKPIDLCIIAWACVHDPTLWGGKTIRGICDAGRDFTEDCIFASEDTTASDTTDGVLPEFTIANYSFRATFAPLHQGTLYAVTGWNLAMSLKKLFSTPIYSGAIIICGKAHIGVMKRKENFYAWWIIPRTKQLKIITSEEMEDFLKLIVQEINEPNEIEFSIKAVTISYARKMAPDCEDTTGLHERAVPATSLAEIHRKSLPPYDIEALFRKTVSDTKPIFVQGTVAVRNREILTEPRVKRCYFVALLAVMVKRDIIQSAVAGTIDKIIEVAEGLYKEFDEPKAIQ</sequence>
<dbReference type="Gene3D" id="3.90.70.120">
    <property type="match status" value="3"/>
</dbReference>
<reference evidence="3" key="1">
    <citation type="submission" date="2025-08" db="UniProtKB">
        <authorList>
            <consortium name="RefSeq"/>
        </authorList>
    </citation>
    <scope>IDENTIFICATION</scope>
    <source>
        <tissue evidence="3">Thorax and Abdomen</tissue>
    </source>
</reference>
<protein>
    <submittedName>
        <fullName evidence="3">Uncharacterized protein LOC107219856</fullName>
    </submittedName>
</protein>
<proteinExistence type="predicted"/>